<dbReference type="GO" id="GO:0004563">
    <property type="term" value="F:beta-N-acetylhexosaminidase activity"/>
    <property type="evidence" value="ECO:0007669"/>
    <property type="project" value="InterPro"/>
</dbReference>
<sequence length="2199" mass="241236">MKRILKFILCTFVIFASLTVNFVHGEDGDFAGGGVVDNPYLINSKEDLIKMSLLVDSVDGYANAYYKVMTDIDMEEVDFTPIGSKNSFSGVLDGNGHVIFNLKIDSDKDQVGLISFLNGGTVKNLGIESGFVQGGSRTGALAGRTMYANIINCYSKADVSGTNDVGGIVGMFNNSTIANCYVWGNINGSGVTVGGIVGGANRSIDPATSTILKNCYSLANVAGGQYVGSAIGYDESTAGSRYEITMANIYYDGSVVGVGNNEGRSGVNGVELASFQDGSLLENLNSNSEDGYTSWVKGAIGYPEFDDGMSECGLIGSGTKNIPYLIRSVDDLNLMSEIINNDTTYESAYYKLTTDLDMSGIDFNPITRFTGVFDGDQHYILNLNINTPSIENTGLIGFLNGGTIKNLGIESGTIIGGNHTGALVGRTMYANIINCYSKADVSGTNDVGGIVGMFNNSTIANCYVWGNISGEVTVGGIVGGANRSIDPATSTVLDNCYSRASVVGSQHIGAVVGYDEGVHGKDYQTTMSNLYYDQSQTGIGNNNNREGLNPISIEEFSNGDLIVKLNLNLDSDYCTWLEDNTGYPGFRGKVFIKTSLIGNGSESDPYLIKTVADLKEMERVVDLSAEFASAYYQLNANLDLKGIDFNGLSSVIPFKGTFDGDGHVVKNLNIKVAGGQNIGFFHQVERGKIKNFGIDSGKVEAGNKVGALIGRSMQAMILNCYNNATVKGFEDVGGIVGMLNNSDLLNSYNKGIVSGSKSLGGLAGSVCRSLNPTIETNIINSYNLGRVHWGTYSGKIAGYIEQDDYFANYSHVYYNQENLPNVAIGNLIPVSTIIGMKKADMMKQSFVDVLNQSRQDGYSEWKLGADNLARLTIFDDANNLEKFMAGIENNPEIKDGKIVLPASDDGRYQAVLFGSSNQQVIDLNGQIYQPLTKQKVYLIYNILDTQDNEIVCQLDRNITITIDGKYSDAGTNEMPNVVPGLREWYGLNGNFKLEKDARIIYQDQRAKTSAEMLQMYLNEMIGVNLEVSDDLAKSGDIVINYAPDKLNELKEEGYYINIGDQVIINAPNDIGMLYGSVSIAQILYQDKNHDTIPMGIIRDYPQYAVRGGMLDVARRYFDLDYIEEMGKYMAWFKMNTFHLHINEDSGLGGEYSSSFVVESKKYPALNTYNLENGNYVWSQDDYRQMQKNLKQFGVNVITEIDSPGHATIFNLINPEIVNGSNFDLNNHYDECLNLIGSVFDEFLDGEDPVFQNAAVHIGTDESSNTNENMRRYINDLAQYCLSKDNIDKVYFWGNLSVYYGTEEIDSKNVVNQIWDSADQRVEQALADGFEIVNSTSNSMYLIPGNGNGLHNGYVDMETFYNTWQGCSDFDTHRIANPTYIASRNYYAQYDLLRGNPQILGTLFCNWNDRSWANDFDVLDLVLSYIGVISEKSWYGDDDRFDNGSDFVKAFEQVGDFAPDANPRKYVATDSNIIAKYDFEEMAAQKINDQENGYDATVEEAVLTVMNEEYFNGKVLQLKPQSNLSLPFAGVGYPYTVNFDLYLNGTQNNDAILFSDDYCTFYLNYQNHGLSFKVGKYIYTYDLILPVDQWLNITLTSTYVHGANATTLLKVDGAIYSPTLIVGPASVPAHSMTSYLPTSNMFNGIDGYLDNLVIGNKYNQNLTSSSNYEFEGEGTVENPYLISSEKELLLFANEINSGEKTQAHFKLTNDLDMQDYKYIPAAVFRGVFDGDGHTITNLTINQPQGENVGLIGLLEQGTIKNIELKNANITGRTRVGALVGRTMYATIINCGVEAVVSGANDVGGIVGMFNNSTMNNCYALAKITGTVETAGGLVGAANRSIDPSTATIIENCYSKADVTIPRFGGVIAGYDESVAGENYKVTYRNIYYENNKNALGNTNNLDDFISLNLDEFTNGTLLNNLNNNVQDGYYSWTNGVNNYPVFNIVVETNKIALQIAIEMAENASLENVVPAVVEEFNAALANGQTVYANARATQEEIDDAFDRLANVMHMLEFYKGNKELLQKQVDQINDLESDKYIESTWNAMIPVLEKANEVLGNENAMQEEVDEVYSELVRAFVNLRLKPNKDLLSGLINKANGLNRQNYSAASLKAVDVEVEKASVVLNNPEATKEEVETVVSALIKALSGLEVNPSKPSVDTSTLVKPGDTTVSVKTGDTTNMMYSLGGLVVASIIFYENKKRKV</sequence>
<dbReference type="Proteomes" id="UP000198558">
    <property type="component" value="Unassembled WGS sequence"/>
</dbReference>
<evidence type="ECO:0000256" key="5">
    <source>
        <dbReference type="SAM" id="SignalP"/>
    </source>
</evidence>
<reference evidence="10" key="1">
    <citation type="submission" date="2016-10" db="EMBL/GenBank/DDBJ databases">
        <authorList>
            <person name="Varghese N."/>
            <person name="Submissions S."/>
        </authorList>
    </citation>
    <scope>NUCLEOTIDE SEQUENCE [LARGE SCALE GENOMIC DNA]</scope>
    <source>
        <strain evidence="10">DSM 1551</strain>
    </source>
</reference>
<comment type="similarity">
    <text evidence="1">Belongs to the glycosyl hydrolase 20 family.</text>
</comment>
<dbReference type="Gene3D" id="1.20.1270.70">
    <property type="entry name" value="Designed single chain three-helix bundle"/>
    <property type="match status" value="2"/>
</dbReference>
<evidence type="ECO:0000259" key="7">
    <source>
        <dbReference type="Pfam" id="PF02838"/>
    </source>
</evidence>
<proteinExistence type="inferred from homology"/>
<evidence type="ECO:0000256" key="1">
    <source>
        <dbReference type="ARBA" id="ARBA00006285"/>
    </source>
</evidence>
<keyword evidence="2" id="KW-0378">Hydrolase</keyword>
<accession>A0A1I0EQY6</accession>
<keyword evidence="10" id="KW-1185">Reference proteome</keyword>
<dbReference type="OrthoDB" id="5287136at2"/>
<name>A0A1I0EQY6_9FIRM</name>
<dbReference type="InterPro" id="IPR025705">
    <property type="entry name" value="Beta_hexosaminidase_sua/sub"/>
</dbReference>
<protein>
    <submittedName>
        <fullName evidence="9">The GLUG motif-containing protein</fullName>
    </submittedName>
</protein>
<feature type="domain" description="Glycoside hydrolase family 20 catalytic" evidence="6">
    <location>
        <begin position="1103"/>
        <end position="1406"/>
    </location>
</feature>
<dbReference type="Pfam" id="PF02838">
    <property type="entry name" value="Glyco_hydro_20b"/>
    <property type="match status" value="1"/>
</dbReference>
<evidence type="ECO:0000256" key="4">
    <source>
        <dbReference type="PIRSR" id="PIRSR625705-1"/>
    </source>
</evidence>
<dbReference type="InterPro" id="IPR017853">
    <property type="entry name" value="GH"/>
</dbReference>
<evidence type="ECO:0000313" key="9">
    <source>
        <dbReference type="EMBL" id="SET47006.1"/>
    </source>
</evidence>
<keyword evidence="5" id="KW-0732">Signal</keyword>
<dbReference type="Gene3D" id="3.30.379.10">
    <property type="entry name" value="Chitobiase/beta-hexosaminidase domain 2-like"/>
    <property type="match status" value="1"/>
</dbReference>
<dbReference type="Pfam" id="PF07581">
    <property type="entry name" value="Glug"/>
    <property type="match status" value="1"/>
</dbReference>
<feature type="active site" description="Proton donor" evidence="4">
    <location>
        <position position="1261"/>
    </location>
</feature>
<dbReference type="Gene3D" id="2.160.20.110">
    <property type="match status" value="4"/>
</dbReference>
<dbReference type="RefSeq" id="WP_162207547.1">
    <property type="nucleotide sequence ID" value="NZ_FOIN01000013.1"/>
</dbReference>
<dbReference type="SUPFAM" id="SSF55545">
    <property type="entry name" value="beta-N-acetylhexosaminidase-like domain"/>
    <property type="match status" value="1"/>
</dbReference>
<dbReference type="PANTHER" id="PTHR43678:SF1">
    <property type="entry name" value="BETA-N-ACETYLHEXOSAMINIDASE"/>
    <property type="match status" value="1"/>
</dbReference>
<dbReference type="Gene3D" id="1.20.1270.90">
    <property type="entry name" value="AF1782-like"/>
    <property type="match status" value="1"/>
</dbReference>
<evidence type="ECO:0000259" key="6">
    <source>
        <dbReference type="Pfam" id="PF00728"/>
    </source>
</evidence>
<dbReference type="PANTHER" id="PTHR43678">
    <property type="entry name" value="PUTATIVE (AFU_ORTHOLOGUE AFUA_2G00640)-RELATED"/>
    <property type="match status" value="1"/>
</dbReference>
<dbReference type="Pfam" id="PF07554">
    <property type="entry name" value="FIVAR"/>
    <property type="match status" value="3"/>
</dbReference>
<evidence type="ECO:0000313" key="10">
    <source>
        <dbReference type="Proteomes" id="UP000198558"/>
    </source>
</evidence>
<feature type="domain" description="Beta-hexosaminidase bacterial type N-terminal" evidence="7">
    <location>
        <begin position="975"/>
        <end position="1100"/>
    </location>
</feature>
<dbReference type="GeneID" id="78288335"/>
<dbReference type="Gene3D" id="3.20.20.80">
    <property type="entry name" value="Glycosidases"/>
    <property type="match status" value="1"/>
</dbReference>
<feature type="signal peptide" evidence="5">
    <location>
        <begin position="1"/>
        <end position="25"/>
    </location>
</feature>
<organism evidence="9 10">
    <name type="scientific">Thomasclavelia cocleata</name>
    <dbReference type="NCBI Taxonomy" id="69824"/>
    <lineage>
        <taxon>Bacteria</taxon>
        <taxon>Bacillati</taxon>
        <taxon>Bacillota</taxon>
        <taxon>Erysipelotrichia</taxon>
        <taxon>Erysipelotrichales</taxon>
        <taxon>Coprobacillaceae</taxon>
        <taxon>Thomasclavelia</taxon>
    </lineage>
</organism>
<dbReference type="PRINTS" id="PR00738">
    <property type="entry name" value="GLHYDRLASE20"/>
</dbReference>
<evidence type="ECO:0000256" key="2">
    <source>
        <dbReference type="ARBA" id="ARBA00022801"/>
    </source>
</evidence>
<dbReference type="EMBL" id="FOIN01000013">
    <property type="protein sequence ID" value="SET47006.1"/>
    <property type="molecule type" value="Genomic_DNA"/>
</dbReference>
<evidence type="ECO:0000256" key="3">
    <source>
        <dbReference type="ARBA" id="ARBA00023295"/>
    </source>
</evidence>
<dbReference type="InterPro" id="IPR029018">
    <property type="entry name" value="Hex-like_dom2"/>
</dbReference>
<keyword evidence="3" id="KW-0326">Glycosidase</keyword>
<dbReference type="InterPro" id="IPR015883">
    <property type="entry name" value="Glyco_hydro_20_cat"/>
</dbReference>
<feature type="domain" description="GLUG" evidence="8">
    <location>
        <begin position="416"/>
        <end position="442"/>
    </location>
</feature>
<evidence type="ECO:0000259" key="8">
    <source>
        <dbReference type="Pfam" id="PF07581"/>
    </source>
</evidence>
<gene>
    <name evidence="9" type="ORF">SAMN04489758_1135</name>
</gene>
<feature type="chain" id="PRO_5011588649" evidence="5">
    <location>
        <begin position="26"/>
        <end position="2199"/>
    </location>
</feature>
<dbReference type="InterPro" id="IPR052764">
    <property type="entry name" value="GH20_Enzymes"/>
</dbReference>
<dbReference type="GO" id="GO:0005975">
    <property type="term" value="P:carbohydrate metabolic process"/>
    <property type="evidence" value="ECO:0007669"/>
    <property type="project" value="InterPro"/>
</dbReference>
<dbReference type="InterPro" id="IPR015882">
    <property type="entry name" value="HEX_bac_N"/>
</dbReference>
<dbReference type="SUPFAM" id="SSF51445">
    <property type="entry name" value="(Trans)glycosidases"/>
    <property type="match status" value="1"/>
</dbReference>
<dbReference type="Pfam" id="PF00728">
    <property type="entry name" value="Glyco_hydro_20"/>
    <property type="match status" value="1"/>
</dbReference>
<dbReference type="InterPro" id="IPR011493">
    <property type="entry name" value="GLUG"/>
</dbReference>